<proteinExistence type="predicted"/>
<protein>
    <submittedName>
        <fullName evidence="1">Uncharacterized protein</fullName>
    </submittedName>
</protein>
<accession>G3B988</accession>
<dbReference type="STRING" id="590646.G3B988"/>
<dbReference type="OrthoDB" id="4084661at2759"/>
<name>G3B988_CANTC</name>
<dbReference type="KEGG" id="cten:18247806"/>
<evidence type="ECO:0000313" key="2">
    <source>
        <dbReference type="Proteomes" id="UP000000707"/>
    </source>
</evidence>
<dbReference type="GeneID" id="18247806"/>
<dbReference type="EMBL" id="GL996527">
    <property type="protein sequence ID" value="EGV61837.1"/>
    <property type="molecule type" value="Genomic_DNA"/>
</dbReference>
<evidence type="ECO:0000313" key="1">
    <source>
        <dbReference type="EMBL" id="EGV61837.1"/>
    </source>
</evidence>
<dbReference type="AlphaFoldDB" id="G3B988"/>
<organism evidence="2">
    <name type="scientific">Candida tenuis (strain ATCC 10573 / BCRC 21748 / CBS 615 / JCM 9827 / NBRC 10315 / NRRL Y-1498 / VKM Y-70)</name>
    <name type="common">Yeast</name>
    <name type="synonym">Yamadazyma tenuis</name>
    <dbReference type="NCBI Taxonomy" id="590646"/>
    <lineage>
        <taxon>Eukaryota</taxon>
        <taxon>Fungi</taxon>
        <taxon>Dikarya</taxon>
        <taxon>Ascomycota</taxon>
        <taxon>Saccharomycotina</taxon>
        <taxon>Pichiomycetes</taxon>
        <taxon>Debaryomycetaceae</taxon>
        <taxon>Yamadazyma</taxon>
    </lineage>
</organism>
<dbReference type="HOGENOM" id="CLU_2775714_0_0_1"/>
<gene>
    <name evidence="1" type="ORF">CANTEDRAFT_115286</name>
</gene>
<keyword evidence="2" id="KW-1185">Reference proteome</keyword>
<reference evidence="1 2" key="1">
    <citation type="journal article" date="2011" name="Proc. Natl. Acad. Sci. U.S.A.">
        <title>Comparative genomics of xylose-fermenting fungi for enhanced biofuel production.</title>
        <authorList>
            <person name="Wohlbach D.J."/>
            <person name="Kuo A."/>
            <person name="Sato T.K."/>
            <person name="Potts K.M."/>
            <person name="Salamov A.A."/>
            <person name="LaButti K.M."/>
            <person name="Sun H."/>
            <person name="Clum A."/>
            <person name="Pangilinan J.L."/>
            <person name="Lindquist E.A."/>
            <person name="Lucas S."/>
            <person name="Lapidus A."/>
            <person name="Jin M."/>
            <person name="Gunawan C."/>
            <person name="Balan V."/>
            <person name="Dale B.E."/>
            <person name="Jeffries T.W."/>
            <person name="Zinkel R."/>
            <person name="Barry K.W."/>
            <person name="Grigoriev I.V."/>
            <person name="Gasch A.P."/>
        </authorList>
    </citation>
    <scope>NUCLEOTIDE SEQUENCE [LARGE SCALE GENOMIC DNA]</scope>
    <source>
        <strain evidence="2">ATCC 10573 / BCRC 21748 / CBS 615 / JCM 9827 / NBRC 10315 / NRRL Y-1498 / VKM Y-70</strain>
    </source>
</reference>
<sequence>MLNNGFQGNLVTFNILKQIIVDYYGLKMNNYKPIRNSLPVWNKDDDQRVQRLESALRTMALRIRREYRT</sequence>
<dbReference type="Proteomes" id="UP000000707">
    <property type="component" value="Unassembled WGS sequence"/>
</dbReference>